<dbReference type="OrthoDB" id="9805462at2"/>
<dbReference type="GO" id="GO:0070929">
    <property type="term" value="P:trans-translation"/>
    <property type="evidence" value="ECO:0007669"/>
    <property type="project" value="UniProtKB-UniRule"/>
</dbReference>
<keyword evidence="5" id="KW-1185">Reference proteome</keyword>
<protein>
    <recommendedName>
        <fullName evidence="3">SsrA-binding protein</fullName>
    </recommendedName>
    <alternativeName>
        <fullName evidence="3">Small protein B</fullName>
    </alternativeName>
</protein>
<comment type="similarity">
    <text evidence="3">Belongs to the SmpB family.</text>
</comment>
<proteinExistence type="inferred from homology"/>
<dbReference type="GO" id="GO:0003723">
    <property type="term" value="F:RNA binding"/>
    <property type="evidence" value="ECO:0007669"/>
    <property type="project" value="UniProtKB-UniRule"/>
</dbReference>
<sequence>MKKNQLFDDIKIISNNKKAYHDYEVLEKYEAGIVLKGTEIKSVREGRVNLKESYVLVRNGSAKILGMNISIYKFGNLNNHNPLRERTLLMHKKEIIKLEQHSAQGGLTIIPLSMYIKGRLAKLSIGLCKGKKLYDKREKLKATTVNREIQRALKNARH</sequence>
<dbReference type="EMBL" id="FOKY01000001">
    <property type="protein sequence ID" value="SFB72216.1"/>
    <property type="molecule type" value="Genomic_DNA"/>
</dbReference>
<reference evidence="5" key="1">
    <citation type="submission" date="2016-10" db="EMBL/GenBank/DDBJ databases">
        <authorList>
            <person name="Varghese N."/>
            <person name="Submissions S."/>
        </authorList>
    </citation>
    <scope>NUCLEOTIDE SEQUENCE [LARGE SCALE GENOMIC DNA]</scope>
    <source>
        <strain evidence="5">ATCC 43811</strain>
    </source>
</reference>
<dbReference type="Gene3D" id="2.40.280.10">
    <property type="match status" value="1"/>
</dbReference>
<evidence type="ECO:0000256" key="3">
    <source>
        <dbReference type="HAMAP-Rule" id="MF_00023"/>
    </source>
</evidence>
<keyword evidence="2 3" id="KW-0694">RNA-binding</keyword>
<dbReference type="PROSITE" id="PS01317">
    <property type="entry name" value="SSRP"/>
    <property type="match status" value="1"/>
</dbReference>
<dbReference type="PANTHER" id="PTHR30308">
    <property type="entry name" value="TMRNA-BINDING COMPONENT OF TRANS-TRANSLATION TAGGING COMPLEX"/>
    <property type="match status" value="1"/>
</dbReference>
<evidence type="ECO:0000313" key="5">
    <source>
        <dbReference type="Proteomes" id="UP000240042"/>
    </source>
</evidence>
<dbReference type="NCBIfam" id="NF003843">
    <property type="entry name" value="PRK05422.1"/>
    <property type="match status" value="1"/>
</dbReference>
<name>A0A1I1DCW4_BREAD</name>
<dbReference type="NCBIfam" id="TIGR00086">
    <property type="entry name" value="smpB"/>
    <property type="match status" value="1"/>
</dbReference>
<gene>
    <name evidence="3" type="primary">smpB</name>
    <name evidence="4" type="ORF">SAMN02745150_00482</name>
</gene>
<evidence type="ECO:0000313" key="4">
    <source>
        <dbReference type="EMBL" id="SFB72216.1"/>
    </source>
</evidence>
<organism evidence="4 5">
    <name type="scientific">Brevinema andersonii</name>
    <dbReference type="NCBI Taxonomy" id="34097"/>
    <lineage>
        <taxon>Bacteria</taxon>
        <taxon>Pseudomonadati</taxon>
        <taxon>Spirochaetota</taxon>
        <taxon>Spirochaetia</taxon>
        <taxon>Brevinematales</taxon>
        <taxon>Brevinemataceae</taxon>
        <taxon>Brevinema</taxon>
    </lineage>
</organism>
<dbReference type="GO" id="GO:0005829">
    <property type="term" value="C:cytosol"/>
    <property type="evidence" value="ECO:0007669"/>
    <property type="project" value="TreeGrafter"/>
</dbReference>
<dbReference type="AlphaFoldDB" id="A0A1I1DCW4"/>
<dbReference type="STRING" id="34097.SAMN02745150_00482"/>
<dbReference type="PANTHER" id="PTHR30308:SF2">
    <property type="entry name" value="SSRA-BINDING PROTEIN"/>
    <property type="match status" value="1"/>
</dbReference>
<dbReference type="InterPro" id="IPR000037">
    <property type="entry name" value="SsrA-bd_prot"/>
</dbReference>
<keyword evidence="1 3" id="KW-0963">Cytoplasm</keyword>
<comment type="function">
    <text evidence="3">Required for rescue of stalled ribosomes mediated by trans-translation. Binds to transfer-messenger RNA (tmRNA), required for stable association of tmRNA with ribosomes. tmRNA and SmpB together mimic tRNA shape, replacing the anticodon stem-loop with SmpB. tmRNA is encoded by the ssrA gene; the 2 termini fold to resemble tRNA(Ala) and it encodes a 'tag peptide', a short internal open reading frame. During trans-translation Ala-aminoacylated tmRNA acts like a tRNA, entering the A-site of stalled ribosomes, displacing the stalled mRNA. The ribosome then switches to translate the ORF on the tmRNA; the nascent peptide is terminated with the 'tag peptide' encoded by the tmRNA and targeted for degradation. The ribosome is freed to recommence translation, which seems to be the essential function of trans-translation.</text>
</comment>
<evidence type="ECO:0000256" key="2">
    <source>
        <dbReference type="ARBA" id="ARBA00022884"/>
    </source>
</evidence>
<dbReference type="GO" id="GO:0070930">
    <property type="term" value="P:trans-translation-dependent protein tagging"/>
    <property type="evidence" value="ECO:0007669"/>
    <property type="project" value="TreeGrafter"/>
</dbReference>
<comment type="subcellular location">
    <subcellularLocation>
        <location evidence="3">Cytoplasm</location>
    </subcellularLocation>
    <text evidence="3">The tmRNA-SmpB complex associates with stalled 70S ribosomes.</text>
</comment>
<dbReference type="InterPro" id="IPR023620">
    <property type="entry name" value="SmpB"/>
</dbReference>
<dbReference type="HAMAP" id="MF_00023">
    <property type="entry name" value="SmpB"/>
    <property type="match status" value="1"/>
</dbReference>
<dbReference type="SUPFAM" id="SSF74982">
    <property type="entry name" value="Small protein B (SmpB)"/>
    <property type="match status" value="1"/>
</dbReference>
<dbReference type="RefSeq" id="WP_092318149.1">
    <property type="nucleotide sequence ID" value="NZ_FOKY01000001.1"/>
</dbReference>
<dbReference type="Proteomes" id="UP000240042">
    <property type="component" value="Unassembled WGS sequence"/>
</dbReference>
<accession>A0A1I1DCW4</accession>
<dbReference type="InterPro" id="IPR020081">
    <property type="entry name" value="SsrA-bd_prot_CS"/>
</dbReference>
<evidence type="ECO:0000256" key="1">
    <source>
        <dbReference type="ARBA" id="ARBA00022490"/>
    </source>
</evidence>
<dbReference type="Pfam" id="PF01668">
    <property type="entry name" value="SmpB"/>
    <property type="match status" value="1"/>
</dbReference>
<dbReference type="CDD" id="cd09294">
    <property type="entry name" value="SmpB"/>
    <property type="match status" value="1"/>
</dbReference>